<keyword evidence="5" id="KW-1133">Transmembrane helix</keyword>
<dbReference type="InterPro" id="IPR003439">
    <property type="entry name" value="ABC_transporter-like_ATP-bd"/>
</dbReference>
<dbReference type="GO" id="GO:0016887">
    <property type="term" value="F:ATP hydrolysis activity"/>
    <property type="evidence" value="ECO:0007669"/>
    <property type="project" value="InterPro"/>
</dbReference>
<dbReference type="InterPro" id="IPR027417">
    <property type="entry name" value="P-loop_NTPase"/>
</dbReference>
<evidence type="ECO:0000256" key="3">
    <source>
        <dbReference type="ARBA" id="ARBA00022448"/>
    </source>
</evidence>
<dbReference type="Pfam" id="PF00005">
    <property type="entry name" value="ABC_tran"/>
    <property type="match status" value="1"/>
</dbReference>
<dbReference type="PANTHER" id="PTHR48041:SF139">
    <property type="entry name" value="PROTEIN SCARLET"/>
    <property type="match status" value="1"/>
</dbReference>
<evidence type="ECO:0000256" key="4">
    <source>
        <dbReference type="ARBA" id="ARBA00022692"/>
    </source>
</evidence>
<dbReference type="GO" id="GO:0042626">
    <property type="term" value="F:ATPase-coupled transmembrane transporter activity"/>
    <property type="evidence" value="ECO:0007669"/>
    <property type="project" value="TreeGrafter"/>
</dbReference>
<dbReference type="AlphaFoldDB" id="A0A819TBH6"/>
<dbReference type="PANTHER" id="PTHR48041">
    <property type="entry name" value="ABC TRANSPORTER G FAMILY MEMBER 28"/>
    <property type="match status" value="1"/>
</dbReference>
<comment type="caution">
    <text evidence="8">The sequence shown here is derived from an EMBL/GenBank/DDBJ whole genome shotgun (WGS) entry which is preliminary data.</text>
</comment>
<accession>A0A819TBH6</accession>
<evidence type="ECO:0000313" key="8">
    <source>
        <dbReference type="EMBL" id="CAF4075068.1"/>
    </source>
</evidence>
<comment type="subcellular location">
    <subcellularLocation>
        <location evidence="1">Membrane</location>
        <topology evidence="1">Multi-pass membrane protein</topology>
    </subcellularLocation>
</comment>
<evidence type="ECO:0000256" key="1">
    <source>
        <dbReference type="ARBA" id="ARBA00004141"/>
    </source>
</evidence>
<gene>
    <name evidence="8" type="ORF">JBS370_LOCUS30378</name>
</gene>
<dbReference type="Proteomes" id="UP000663836">
    <property type="component" value="Unassembled WGS sequence"/>
</dbReference>
<name>A0A819TBH6_9BILA</name>
<sequence>MPPLQETNEHINQAFINVHHDDTKKSNDNSQTQFVIKMNEVDTLQVQISVDGARKLAALSPRITVTFHNISKIINVPAKMIDPSSKARFIQRKLLDQVSGQIHPGQLVALMGPSGCGKTTLLNTLDGRALNGVTAYVLQQDLFFEKLTVKHKLTYTVLLRLPRR</sequence>
<evidence type="ECO:0000259" key="7">
    <source>
        <dbReference type="Pfam" id="PF00005"/>
    </source>
</evidence>
<evidence type="ECO:0000313" key="9">
    <source>
        <dbReference type="Proteomes" id="UP000663836"/>
    </source>
</evidence>
<dbReference type="InterPro" id="IPR050352">
    <property type="entry name" value="ABCG_transporters"/>
</dbReference>
<comment type="similarity">
    <text evidence="2">Belongs to the ABC transporter superfamily. ABCG family. Eye pigment precursor importer (TC 3.A.1.204) subfamily.</text>
</comment>
<dbReference type="SUPFAM" id="SSF52540">
    <property type="entry name" value="P-loop containing nucleoside triphosphate hydrolases"/>
    <property type="match status" value="1"/>
</dbReference>
<dbReference type="GO" id="GO:0005886">
    <property type="term" value="C:plasma membrane"/>
    <property type="evidence" value="ECO:0007669"/>
    <property type="project" value="TreeGrafter"/>
</dbReference>
<feature type="domain" description="ABC transporter" evidence="7">
    <location>
        <begin position="95"/>
        <end position="128"/>
    </location>
</feature>
<evidence type="ECO:0000256" key="5">
    <source>
        <dbReference type="ARBA" id="ARBA00022989"/>
    </source>
</evidence>
<keyword evidence="6" id="KW-0472">Membrane</keyword>
<proteinExistence type="inferred from homology"/>
<keyword evidence="3" id="KW-0813">Transport</keyword>
<evidence type="ECO:0000256" key="6">
    <source>
        <dbReference type="ARBA" id="ARBA00023136"/>
    </source>
</evidence>
<reference evidence="8" key="1">
    <citation type="submission" date="2021-02" db="EMBL/GenBank/DDBJ databases">
        <authorList>
            <person name="Nowell W R."/>
        </authorList>
    </citation>
    <scope>NUCLEOTIDE SEQUENCE</scope>
</reference>
<protein>
    <recommendedName>
        <fullName evidence="7">ABC transporter domain-containing protein</fullName>
    </recommendedName>
</protein>
<dbReference type="EMBL" id="CAJOBD010006959">
    <property type="protein sequence ID" value="CAF4075068.1"/>
    <property type="molecule type" value="Genomic_DNA"/>
</dbReference>
<dbReference type="Gene3D" id="3.40.50.300">
    <property type="entry name" value="P-loop containing nucleotide triphosphate hydrolases"/>
    <property type="match status" value="1"/>
</dbReference>
<dbReference type="GO" id="GO:0005524">
    <property type="term" value="F:ATP binding"/>
    <property type="evidence" value="ECO:0007669"/>
    <property type="project" value="InterPro"/>
</dbReference>
<evidence type="ECO:0000256" key="2">
    <source>
        <dbReference type="ARBA" id="ARBA00005814"/>
    </source>
</evidence>
<keyword evidence="4" id="KW-0812">Transmembrane</keyword>
<organism evidence="8 9">
    <name type="scientific">Rotaria sordida</name>
    <dbReference type="NCBI Taxonomy" id="392033"/>
    <lineage>
        <taxon>Eukaryota</taxon>
        <taxon>Metazoa</taxon>
        <taxon>Spiralia</taxon>
        <taxon>Gnathifera</taxon>
        <taxon>Rotifera</taxon>
        <taxon>Eurotatoria</taxon>
        <taxon>Bdelloidea</taxon>
        <taxon>Philodinida</taxon>
        <taxon>Philodinidae</taxon>
        <taxon>Rotaria</taxon>
    </lineage>
</organism>